<dbReference type="RefSeq" id="WP_096297107.1">
    <property type="nucleotide sequence ID" value="NZ_CP023406.1"/>
</dbReference>
<accession>A0A290XCI1</accession>
<dbReference type="AlphaFoldDB" id="A0A290XCI1"/>
<reference evidence="3" key="1">
    <citation type="submission" date="2017-09" db="EMBL/GenBank/DDBJ databases">
        <title>Luteimonas liuhanmingii sp.nov., isolated from the intestinal contents of Tibetan Plateau Pika in Yushu, Qinghai Province, China.</title>
        <authorList>
            <person name="Gui Z."/>
        </authorList>
    </citation>
    <scope>NUCLEOTIDE SEQUENCE [LARGE SCALE GENOMIC DNA]</scope>
    <source>
        <strain evidence="3">100111</strain>
    </source>
</reference>
<dbReference type="Pfam" id="PF08668">
    <property type="entry name" value="HDOD"/>
    <property type="match status" value="1"/>
</dbReference>
<dbReference type="InterPro" id="IPR052340">
    <property type="entry name" value="RNase_Y/CdgJ"/>
</dbReference>
<dbReference type="InterPro" id="IPR014626">
    <property type="entry name" value="Sig_transdc_resp-reg_put"/>
</dbReference>
<evidence type="ECO:0000259" key="1">
    <source>
        <dbReference type="PROSITE" id="PS51833"/>
    </source>
</evidence>
<dbReference type="PANTHER" id="PTHR33525">
    <property type="match status" value="1"/>
</dbReference>
<keyword evidence="3" id="KW-1185">Reference proteome</keyword>
<protein>
    <recommendedName>
        <fullName evidence="1">HDOD domain-containing protein</fullName>
    </recommendedName>
</protein>
<organism evidence="2 3">
    <name type="scientific">Luteimonas chenhongjianii</name>
    <dbReference type="NCBI Taxonomy" id="2006110"/>
    <lineage>
        <taxon>Bacteria</taxon>
        <taxon>Pseudomonadati</taxon>
        <taxon>Pseudomonadota</taxon>
        <taxon>Gammaproteobacteria</taxon>
        <taxon>Lysobacterales</taxon>
        <taxon>Lysobacteraceae</taxon>
        <taxon>Luteimonas</taxon>
    </lineage>
</organism>
<proteinExistence type="predicted"/>
<gene>
    <name evidence="2" type="ORF">CNR27_04410</name>
</gene>
<sequence length="356" mass="38158">MHLVVAWDHGDEVTRLQNELATRGLDWRVSWLPPGVDAGSSAAALEPDAFVCSADSDWPRCNRLLDEVRVRRPHAVRIVLMESGDNARAVEALEYAQRVLAEPLDTRTIAAAVQGMQDLQRLLDDPELKRVIAGIGTLPAAPRQYLALTRLLRDPEAGLHAITAITAQDPALAARVLRLSNSAYYAAGREICDLRTAVVRLGKEALRRMVLVSEVFASGPEMDGLRERALRTSWLAGQLLPGVGAGVAATAGLLAEVGRLLPQEDLGEVPHSVAGAYLLGLWGLPTPIVEAVAYHDQPTQMSGAFWITGAVHVAAALVRGTEVDHDYLARVGALPMLPHWRALAAASPGDAGTASY</sequence>
<evidence type="ECO:0000313" key="3">
    <source>
        <dbReference type="Proteomes" id="UP000218968"/>
    </source>
</evidence>
<dbReference type="KEGG" id="lum:CNR27_04410"/>
<dbReference type="PIRSF" id="PIRSF036883">
    <property type="entry name" value="RR_HD-GYP_mod"/>
    <property type="match status" value="1"/>
</dbReference>
<dbReference type="Proteomes" id="UP000218968">
    <property type="component" value="Chromosome"/>
</dbReference>
<dbReference type="OrthoDB" id="5755654at2"/>
<dbReference type="SUPFAM" id="SSF109604">
    <property type="entry name" value="HD-domain/PDEase-like"/>
    <property type="match status" value="1"/>
</dbReference>
<feature type="domain" description="HDOD" evidence="1">
    <location>
        <begin position="138"/>
        <end position="298"/>
    </location>
</feature>
<dbReference type="InterPro" id="IPR013976">
    <property type="entry name" value="HDOD"/>
</dbReference>
<evidence type="ECO:0000313" key="2">
    <source>
        <dbReference type="EMBL" id="ATD66781.1"/>
    </source>
</evidence>
<dbReference type="PANTHER" id="PTHR33525:SF6">
    <property type="entry name" value="HDOD DOMAIN-CONTAINING PROTEIN"/>
    <property type="match status" value="1"/>
</dbReference>
<dbReference type="PROSITE" id="PS51833">
    <property type="entry name" value="HDOD"/>
    <property type="match status" value="1"/>
</dbReference>
<dbReference type="Gene3D" id="1.10.3210.10">
    <property type="entry name" value="Hypothetical protein af1432"/>
    <property type="match status" value="1"/>
</dbReference>
<name>A0A290XCI1_9GAMM</name>
<dbReference type="EMBL" id="CP023406">
    <property type="protein sequence ID" value="ATD66781.1"/>
    <property type="molecule type" value="Genomic_DNA"/>
</dbReference>